<dbReference type="Proteomes" id="UP001056120">
    <property type="component" value="Linkage Group LG15"/>
</dbReference>
<evidence type="ECO:0000313" key="1">
    <source>
        <dbReference type="EMBL" id="KAI3776710.1"/>
    </source>
</evidence>
<proteinExistence type="predicted"/>
<reference evidence="1 2" key="2">
    <citation type="journal article" date="2022" name="Mol. Ecol. Resour.">
        <title>The genomes of chicory, endive, great burdock and yacon provide insights into Asteraceae paleo-polyploidization history and plant inulin production.</title>
        <authorList>
            <person name="Fan W."/>
            <person name="Wang S."/>
            <person name="Wang H."/>
            <person name="Wang A."/>
            <person name="Jiang F."/>
            <person name="Liu H."/>
            <person name="Zhao H."/>
            <person name="Xu D."/>
            <person name="Zhang Y."/>
        </authorList>
    </citation>
    <scope>NUCLEOTIDE SEQUENCE [LARGE SCALE GENOMIC DNA]</scope>
    <source>
        <strain evidence="2">cv. Yunnan</strain>
        <tissue evidence="1">Leaves</tissue>
    </source>
</reference>
<reference evidence="2" key="1">
    <citation type="journal article" date="2022" name="Mol. Ecol. Resour.">
        <title>The genomes of chicory, endive, great burdock and yacon provide insights into Asteraceae palaeo-polyploidization history and plant inulin production.</title>
        <authorList>
            <person name="Fan W."/>
            <person name="Wang S."/>
            <person name="Wang H."/>
            <person name="Wang A."/>
            <person name="Jiang F."/>
            <person name="Liu H."/>
            <person name="Zhao H."/>
            <person name="Xu D."/>
            <person name="Zhang Y."/>
        </authorList>
    </citation>
    <scope>NUCLEOTIDE SEQUENCE [LARGE SCALE GENOMIC DNA]</scope>
    <source>
        <strain evidence="2">cv. Yunnan</strain>
    </source>
</reference>
<comment type="caution">
    <text evidence="1">The sequence shown here is derived from an EMBL/GenBank/DDBJ whole genome shotgun (WGS) entry which is preliminary data.</text>
</comment>
<dbReference type="EMBL" id="CM042032">
    <property type="protein sequence ID" value="KAI3776710.1"/>
    <property type="molecule type" value="Genomic_DNA"/>
</dbReference>
<organism evidence="1 2">
    <name type="scientific">Smallanthus sonchifolius</name>
    <dbReference type="NCBI Taxonomy" id="185202"/>
    <lineage>
        <taxon>Eukaryota</taxon>
        <taxon>Viridiplantae</taxon>
        <taxon>Streptophyta</taxon>
        <taxon>Embryophyta</taxon>
        <taxon>Tracheophyta</taxon>
        <taxon>Spermatophyta</taxon>
        <taxon>Magnoliopsida</taxon>
        <taxon>eudicotyledons</taxon>
        <taxon>Gunneridae</taxon>
        <taxon>Pentapetalae</taxon>
        <taxon>asterids</taxon>
        <taxon>campanulids</taxon>
        <taxon>Asterales</taxon>
        <taxon>Asteraceae</taxon>
        <taxon>Asteroideae</taxon>
        <taxon>Heliantheae alliance</taxon>
        <taxon>Millerieae</taxon>
        <taxon>Smallanthus</taxon>
    </lineage>
</organism>
<accession>A0ACB9G0X1</accession>
<name>A0ACB9G0X1_9ASTR</name>
<gene>
    <name evidence="1" type="ORF">L1987_46498</name>
</gene>
<sequence length="461" mass="50667">MASNHPSLEMLHEPSIDTDKLSYEIFSILESKFLFGYDDPKLWKPKQVSSQVTPTPMTVSVPDDTSAQLMKNQRGKICVLSIDGGGMRSILAGKALDYLENALKAKSGNQDARVADYFDVAAGTGVGGVFTAMLFGSRNDNRPIFKAEDTWRFMAEHGKRFYQQKSSSGFKRFLRGGNGKYGVSYKTAGFENAMKEAFTVNGTSLTLKNTLKPVLIPCYDLSSSAPFLFSRADALETDSFDFRLWEVCRATSASPGLFKPVSMKSVDGKTRCVAVDGGLAMSNPTAAAITHVLHNKHEFPFVRGVEDLLVISLGTGQVLEGSYDYNQVKGWKAEDWARPMARISGDSSADMVDHAVSLAFGQSRSSNYIRIQANGSNMDRCGVNIDSDCSPGNIKLLTGIADEMLKQKNVESVLFGGKRIEEQTNFEKLDWFAGELVLEHQRRSCRIAPTVAFKQPTTKPT</sequence>
<protein>
    <submittedName>
        <fullName evidence="1">Uncharacterized protein</fullName>
    </submittedName>
</protein>
<keyword evidence="2" id="KW-1185">Reference proteome</keyword>
<evidence type="ECO:0000313" key="2">
    <source>
        <dbReference type="Proteomes" id="UP001056120"/>
    </source>
</evidence>